<dbReference type="NCBIfam" id="TIGR01646">
    <property type="entry name" value="vgr_GE"/>
    <property type="match status" value="1"/>
</dbReference>
<dbReference type="Pfam" id="PF05954">
    <property type="entry name" value="Phage_GPD"/>
    <property type="match status" value="1"/>
</dbReference>
<reference evidence="2 3" key="1">
    <citation type="submission" date="2018-05" db="EMBL/GenBank/DDBJ databases">
        <title>Reference genomes for bee gut microbiota database.</title>
        <authorList>
            <person name="Ellegaard K.M."/>
        </authorList>
    </citation>
    <scope>NUCLEOTIDE SEQUENCE [LARGE SCALE GENOMIC DNA]</scope>
    <source>
        <strain evidence="2 3">ESL0177</strain>
    </source>
</reference>
<evidence type="ECO:0000256" key="1">
    <source>
        <dbReference type="SAM" id="MobiDB-lite"/>
    </source>
</evidence>
<dbReference type="Gene3D" id="4.10.220.110">
    <property type="match status" value="1"/>
</dbReference>
<feature type="compositionally biased region" description="Low complexity" evidence="1">
    <location>
        <begin position="308"/>
        <end position="328"/>
    </location>
</feature>
<comment type="caution">
    <text evidence="2">The sequence shown here is derived from an EMBL/GenBank/DDBJ whole genome shotgun (WGS) entry which is preliminary data.</text>
</comment>
<name>A0A2V4E1T3_9GAMM</name>
<evidence type="ECO:0000313" key="2">
    <source>
        <dbReference type="EMBL" id="PXZ05789.1"/>
    </source>
</evidence>
<dbReference type="AlphaFoldDB" id="A0A2V4E1T3"/>
<protein>
    <recommendedName>
        <fullName evidence="4">Type VI secretion system tip protein VgrG</fullName>
    </recommendedName>
</protein>
<proteinExistence type="predicted"/>
<dbReference type="SUPFAM" id="SSF69279">
    <property type="entry name" value="Phage tail proteins"/>
    <property type="match status" value="2"/>
</dbReference>
<feature type="compositionally biased region" description="Polar residues" evidence="1">
    <location>
        <begin position="284"/>
        <end position="295"/>
    </location>
</feature>
<dbReference type="Gene3D" id="3.55.50.10">
    <property type="entry name" value="Baseplate protein-like domains"/>
    <property type="match status" value="1"/>
</dbReference>
<organism evidence="2 3">
    <name type="scientific">Gilliamella apicola</name>
    <dbReference type="NCBI Taxonomy" id="1196095"/>
    <lineage>
        <taxon>Bacteria</taxon>
        <taxon>Pseudomonadati</taxon>
        <taxon>Pseudomonadota</taxon>
        <taxon>Gammaproteobacteria</taxon>
        <taxon>Orbales</taxon>
        <taxon>Orbaceae</taxon>
        <taxon>Gilliamella</taxon>
    </lineage>
</organism>
<accession>A0A2V4E1T3</accession>
<evidence type="ECO:0000313" key="3">
    <source>
        <dbReference type="Proteomes" id="UP000247483"/>
    </source>
</evidence>
<feature type="region of interest" description="Disordered" evidence="1">
    <location>
        <begin position="284"/>
        <end position="338"/>
    </location>
</feature>
<sequence>MNVVQVFNQLTNLLSEKLVNGLSSVSHNRYTLTVDGLLSPISILNVEGEEQLNQPWHYVITFTSSDKALSIDAVLNQPASFTFNPVSPNALTTALSSLSAMTSQSQSRICYGIITAFNQLSFNKDEAHYSVVLSSRLALLSLNRNSTIFQNQSVVNVVEEVLRNHGFTGVDYRLMLKESYPAREFITQWQESDLEFIQRLLSDVGIWFRFESHAEHHCDVLVLSDYEQGHHNAGSIDYKLPTGTLDAGTESVWDMSLHSQTVESSIKVQDYNYRDAQMNLQGEVSTQKEATTTYGTDYRYGEHYKRQSSSNSDESSTSENASTTSINNDNNSANRKSDSVIETGQWYARIRHEHVISQQIIIKGKSNSYSLSPGQHIRIDDNPLPEMQEGFVILSVSGQGNRSDADVLCCGARYRPTRTSICLMIIKY</sequence>
<evidence type="ECO:0008006" key="4">
    <source>
        <dbReference type="Google" id="ProtNLM"/>
    </source>
</evidence>
<dbReference type="Gene3D" id="2.30.110.50">
    <property type="match status" value="1"/>
</dbReference>
<dbReference type="EMBL" id="QGLP01000004">
    <property type="protein sequence ID" value="PXZ05789.1"/>
    <property type="molecule type" value="Genomic_DNA"/>
</dbReference>
<dbReference type="InterPro" id="IPR006533">
    <property type="entry name" value="T6SS_Vgr_RhsGE"/>
</dbReference>
<gene>
    <name evidence="2" type="ORF">DKK79_03690</name>
</gene>
<dbReference type="Proteomes" id="UP000247483">
    <property type="component" value="Unassembled WGS sequence"/>
</dbReference>